<dbReference type="EMBL" id="JAWDJW010009240">
    <property type="protein sequence ID" value="KAK3059626.1"/>
    <property type="molecule type" value="Genomic_DNA"/>
</dbReference>
<accession>A0ACC3CZJ3</accession>
<gene>
    <name evidence="1" type="ORF">LTS18_010410</name>
</gene>
<name>A0ACC3CZJ3_9PEZI</name>
<evidence type="ECO:0000313" key="2">
    <source>
        <dbReference type="Proteomes" id="UP001186974"/>
    </source>
</evidence>
<reference evidence="1" key="1">
    <citation type="submission" date="2024-09" db="EMBL/GenBank/DDBJ databases">
        <title>Black Yeasts Isolated from many extreme environments.</title>
        <authorList>
            <person name="Coleine C."/>
            <person name="Stajich J.E."/>
            <person name="Selbmann L."/>
        </authorList>
    </citation>
    <scope>NUCLEOTIDE SEQUENCE</scope>
    <source>
        <strain evidence="1">CCFEE 5737</strain>
    </source>
</reference>
<sequence length="140" mass="14040">MPSLSRPQLSGRLSGLPGRFKPNGHNSSNSNSSSTNNNISNKGGNGSNSNDGTGLNQSAPPSNVPGRSSSPKPSSMQGNGGASTSASAMGDHKNMSLVLRAKVMRGRDLAAKDKSGTSDPVGAPASVSTPFCHVSFGASN</sequence>
<keyword evidence="2" id="KW-1185">Reference proteome</keyword>
<proteinExistence type="predicted"/>
<feature type="non-terminal residue" evidence="1">
    <location>
        <position position="140"/>
    </location>
</feature>
<dbReference type="Proteomes" id="UP001186974">
    <property type="component" value="Unassembled WGS sequence"/>
</dbReference>
<comment type="caution">
    <text evidence="1">The sequence shown here is derived from an EMBL/GenBank/DDBJ whole genome shotgun (WGS) entry which is preliminary data.</text>
</comment>
<protein>
    <submittedName>
        <fullName evidence="1">Uncharacterized protein</fullName>
    </submittedName>
</protein>
<organism evidence="1 2">
    <name type="scientific">Coniosporium uncinatum</name>
    <dbReference type="NCBI Taxonomy" id="93489"/>
    <lineage>
        <taxon>Eukaryota</taxon>
        <taxon>Fungi</taxon>
        <taxon>Dikarya</taxon>
        <taxon>Ascomycota</taxon>
        <taxon>Pezizomycotina</taxon>
        <taxon>Dothideomycetes</taxon>
        <taxon>Dothideomycetes incertae sedis</taxon>
        <taxon>Coniosporium</taxon>
    </lineage>
</organism>
<evidence type="ECO:0000313" key="1">
    <source>
        <dbReference type="EMBL" id="KAK3059626.1"/>
    </source>
</evidence>